<dbReference type="AlphaFoldDB" id="C1MWN1"/>
<dbReference type="GO" id="GO:0005739">
    <property type="term" value="C:mitochondrion"/>
    <property type="evidence" value="ECO:0007669"/>
    <property type="project" value="TreeGrafter"/>
</dbReference>
<dbReference type="PANTHER" id="PTHR21017:SF17">
    <property type="entry name" value="PROTEIN NIPSNAP"/>
    <property type="match status" value="1"/>
</dbReference>
<dbReference type="EMBL" id="GG663741">
    <property type="protein sequence ID" value="EEH55609.1"/>
    <property type="molecule type" value="Genomic_DNA"/>
</dbReference>
<accession>C1MWN1</accession>
<proteinExistence type="inferred from homology"/>
<organism evidence="4">
    <name type="scientific">Micromonas pusilla (strain CCMP1545)</name>
    <name type="common">Picoplanktonic green alga</name>
    <dbReference type="NCBI Taxonomy" id="564608"/>
    <lineage>
        <taxon>Eukaryota</taxon>
        <taxon>Viridiplantae</taxon>
        <taxon>Chlorophyta</taxon>
        <taxon>Mamiellophyceae</taxon>
        <taxon>Mamiellales</taxon>
        <taxon>Mamiellaceae</taxon>
        <taxon>Micromonas</taxon>
    </lineage>
</organism>
<dbReference type="RefSeq" id="XP_003059657.1">
    <property type="nucleotide sequence ID" value="XM_003059611.1"/>
</dbReference>
<dbReference type="InterPro" id="IPR012577">
    <property type="entry name" value="NIPSNAP"/>
</dbReference>
<dbReference type="Gene3D" id="3.30.70.100">
    <property type="match status" value="2"/>
</dbReference>
<reference evidence="3 4" key="1">
    <citation type="journal article" date="2009" name="Science">
        <title>Green evolution and dynamic adaptations revealed by genomes of the marine picoeukaryotes Micromonas.</title>
        <authorList>
            <person name="Worden A.Z."/>
            <person name="Lee J.H."/>
            <person name="Mock T."/>
            <person name="Rouze P."/>
            <person name="Simmons M.P."/>
            <person name="Aerts A.L."/>
            <person name="Allen A.E."/>
            <person name="Cuvelier M.L."/>
            <person name="Derelle E."/>
            <person name="Everett M.V."/>
            <person name="Foulon E."/>
            <person name="Grimwood J."/>
            <person name="Gundlach H."/>
            <person name="Henrissat B."/>
            <person name="Napoli C."/>
            <person name="McDonald S.M."/>
            <person name="Parker M.S."/>
            <person name="Rombauts S."/>
            <person name="Salamov A."/>
            <person name="Von Dassow P."/>
            <person name="Badger J.H."/>
            <person name="Coutinho P.M."/>
            <person name="Demir E."/>
            <person name="Dubchak I."/>
            <person name="Gentemann C."/>
            <person name="Eikrem W."/>
            <person name="Gready J.E."/>
            <person name="John U."/>
            <person name="Lanier W."/>
            <person name="Lindquist E.A."/>
            <person name="Lucas S."/>
            <person name="Mayer K.F."/>
            <person name="Moreau H."/>
            <person name="Not F."/>
            <person name="Otillar R."/>
            <person name="Panaud O."/>
            <person name="Pangilinan J."/>
            <person name="Paulsen I."/>
            <person name="Piegu B."/>
            <person name="Poliakov A."/>
            <person name="Robbens S."/>
            <person name="Schmutz J."/>
            <person name="Toulza E."/>
            <person name="Wyss T."/>
            <person name="Zelensky A."/>
            <person name="Zhou K."/>
            <person name="Armbrust E.V."/>
            <person name="Bhattacharya D."/>
            <person name="Goodenough U.W."/>
            <person name="Van de Peer Y."/>
            <person name="Grigoriev I.V."/>
        </authorList>
    </citation>
    <scope>NUCLEOTIDE SEQUENCE [LARGE SCALE GENOMIC DNA]</scope>
    <source>
        <strain evidence="3 4">CCMP1545</strain>
    </source>
</reference>
<name>C1MWN1_MICPC</name>
<dbReference type="SUPFAM" id="SSF54909">
    <property type="entry name" value="Dimeric alpha+beta barrel"/>
    <property type="match status" value="2"/>
</dbReference>
<dbReference type="Pfam" id="PF07978">
    <property type="entry name" value="NIPSNAP"/>
    <property type="match status" value="2"/>
</dbReference>
<evidence type="ECO:0000256" key="1">
    <source>
        <dbReference type="ARBA" id="ARBA00005291"/>
    </source>
</evidence>
<gene>
    <name evidence="3" type="ORF">MICPUCDRAFT_47626</name>
</gene>
<feature type="domain" description="NIPSNAP" evidence="2">
    <location>
        <begin position="224"/>
        <end position="322"/>
    </location>
</feature>
<dbReference type="eggNOG" id="KOG2883">
    <property type="taxonomic scope" value="Eukaryota"/>
</dbReference>
<dbReference type="InterPro" id="IPR051557">
    <property type="entry name" value="NipSnap_domain"/>
</dbReference>
<evidence type="ECO:0000259" key="2">
    <source>
        <dbReference type="Pfam" id="PF07978"/>
    </source>
</evidence>
<dbReference type="STRING" id="564608.C1MWN1"/>
<dbReference type="Proteomes" id="UP000001876">
    <property type="component" value="Unassembled WGS sequence"/>
</dbReference>
<dbReference type="GeneID" id="9685675"/>
<dbReference type="GO" id="GO:0000423">
    <property type="term" value="P:mitophagy"/>
    <property type="evidence" value="ECO:0007669"/>
    <property type="project" value="UniProtKB-ARBA"/>
</dbReference>
<dbReference type="PANTHER" id="PTHR21017">
    <property type="entry name" value="NIPSNAP-RELATED"/>
    <property type="match status" value="1"/>
</dbReference>
<evidence type="ECO:0000313" key="3">
    <source>
        <dbReference type="EMBL" id="EEH55609.1"/>
    </source>
</evidence>
<dbReference type="KEGG" id="mpp:MICPUCDRAFT_47626"/>
<feature type="domain" description="NIPSNAP" evidence="2">
    <location>
        <begin position="97"/>
        <end position="192"/>
    </location>
</feature>
<sequence length="325" mass="35067">MSAAASRATRRALSSVLAAAASASASASASSAGGGVAATTTTMMSSHGRGALFATTLRAATAAHHRESSSLRGFASSASASAETSSSPGIFEFRTDVVIPANRNDYLATCYEREYREARVSIHEGAFLGMWTVETGGDLNEITHVYHYRDYDHRDVVRANVKGAKDEEAWACFQADAWPYVKSMKSEIFLPATNALAAGGVAADAHAHLASVVAADAKDNGVFEMRRYQLELGYNPVPKLIEHMSEGLPSKLAADEKKLGTLAWMGYSDLGGLNQFVELWRYDTCEDHMKVRESARGAEAWKACIGKIAPMVQSFDTKLMRLWLP</sequence>
<protein>
    <submittedName>
        <fullName evidence="3">Predicted protein</fullName>
    </submittedName>
</protein>
<comment type="similarity">
    <text evidence="1">Belongs to the NipSnap family.</text>
</comment>
<evidence type="ECO:0000313" key="4">
    <source>
        <dbReference type="Proteomes" id="UP000001876"/>
    </source>
</evidence>
<dbReference type="InterPro" id="IPR011008">
    <property type="entry name" value="Dimeric_a/b-barrel"/>
</dbReference>
<keyword evidence="4" id="KW-1185">Reference proteome</keyword>
<dbReference type="OrthoDB" id="10262843at2759"/>